<protein>
    <recommendedName>
        <fullName evidence="6">Pentatricopeptide repeat-containing protein</fullName>
    </recommendedName>
</protein>
<evidence type="ECO:0000256" key="1">
    <source>
        <dbReference type="ARBA" id="ARBA00022737"/>
    </source>
</evidence>
<dbReference type="PANTHER" id="PTHR47926:SF344">
    <property type="entry name" value="OS07G0636900 PROTEIN"/>
    <property type="match status" value="1"/>
</dbReference>
<feature type="compositionally biased region" description="Pro residues" evidence="3">
    <location>
        <begin position="16"/>
        <end position="25"/>
    </location>
</feature>
<feature type="repeat" description="PPR" evidence="2">
    <location>
        <begin position="502"/>
        <end position="536"/>
    </location>
</feature>
<evidence type="ECO:0000256" key="3">
    <source>
        <dbReference type="SAM" id="MobiDB-lite"/>
    </source>
</evidence>
<reference evidence="4 5" key="1">
    <citation type="submission" date="2020-08" db="EMBL/GenBank/DDBJ databases">
        <title>Plant Genome Project.</title>
        <authorList>
            <person name="Zhang R.-G."/>
        </authorList>
    </citation>
    <scope>NUCLEOTIDE SEQUENCE [LARGE SCALE GENOMIC DNA]</scope>
    <source>
        <tissue evidence="4">Rhizome</tissue>
    </source>
</reference>
<feature type="repeat" description="PPR" evidence="2">
    <location>
        <begin position="401"/>
        <end position="435"/>
    </location>
</feature>
<feature type="repeat" description="PPR" evidence="2">
    <location>
        <begin position="602"/>
        <end position="636"/>
    </location>
</feature>
<dbReference type="NCBIfam" id="TIGR00756">
    <property type="entry name" value="PPR"/>
    <property type="match status" value="5"/>
</dbReference>
<dbReference type="GO" id="GO:0003723">
    <property type="term" value="F:RNA binding"/>
    <property type="evidence" value="ECO:0007669"/>
    <property type="project" value="InterPro"/>
</dbReference>
<keyword evidence="1" id="KW-0677">Repeat</keyword>
<dbReference type="InterPro" id="IPR046960">
    <property type="entry name" value="PPR_At4g14850-like_plant"/>
</dbReference>
<evidence type="ECO:0000313" key="5">
    <source>
        <dbReference type="Proteomes" id="UP000734854"/>
    </source>
</evidence>
<feature type="repeat" description="PPR" evidence="2">
    <location>
        <begin position="89"/>
        <end position="119"/>
    </location>
</feature>
<dbReference type="GO" id="GO:0009451">
    <property type="term" value="P:RNA modification"/>
    <property type="evidence" value="ECO:0007669"/>
    <property type="project" value="InterPro"/>
</dbReference>
<dbReference type="EMBL" id="JACMSC010000003">
    <property type="protein sequence ID" value="KAG6526913.1"/>
    <property type="molecule type" value="Genomic_DNA"/>
</dbReference>
<evidence type="ECO:0000256" key="2">
    <source>
        <dbReference type="PROSITE-ProRule" id="PRU00708"/>
    </source>
</evidence>
<evidence type="ECO:0000313" key="4">
    <source>
        <dbReference type="EMBL" id="KAG6526913.1"/>
    </source>
</evidence>
<accession>A0A8J5HMB0</accession>
<dbReference type="FunFam" id="1.25.40.10:FF:000090">
    <property type="entry name" value="Pentatricopeptide repeat-containing protein, chloroplastic"/>
    <property type="match status" value="1"/>
</dbReference>
<dbReference type="Pfam" id="PF01535">
    <property type="entry name" value="PPR"/>
    <property type="match status" value="4"/>
</dbReference>
<dbReference type="AlphaFoldDB" id="A0A8J5HMB0"/>
<dbReference type="Pfam" id="PF20431">
    <property type="entry name" value="E_motif"/>
    <property type="match status" value="1"/>
</dbReference>
<dbReference type="PANTHER" id="PTHR47926">
    <property type="entry name" value="PENTATRICOPEPTIDE REPEAT-CONTAINING PROTEIN"/>
    <property type="match status" value="1"/>
</dbReference>
<sequence length="811" mass="89263">MAQTCWSLHRTTSLPLPSPLIPPPSQSGNSLPPSSTPSPSRMSTSRVALPRECSSRSYSQMLQAFTSSRSLTHGKAIHGRLMRSGFDADAYLWNCLLRLYSQCGCLEAARSLFDEMPHRDDVSWTTLMSAYACTDRAEESLRLFCEMLTDGARLNAFALASCLKSCSVGGDLDFGQQLHGVVVKMQPFCDLFVGSSLVDLYAKCERMDLAEKVFFNLPEKDAFCWNTILGGYVSVGENMTAFKIFCQLMQTGETISEFTLPTVIKCCGGLDDVRRGLSVHCFVIKSGLEQDGFLSSSLVDMYSKYGLAMEAHKLGLSTEAVELFRTMERVGAKANHRTLASVASAASELGDLALCASLHAYILKNGFETRIEVGNAILNMYMKNGAVGDGCVMFDTMSDHDTVSWNCLLSGFHSGNSCDKGLRIFRNMLTKNIAPNSYTYISVLRSCTSLRDSGCGSQVHAHILKNDLAGDSFIGRAMVDMYGSSGNLENASLIFSRLIERDVFSCTLIITGYTNTDQGEKAIDIFRQMLREDIQPNEFTISSCLRACSDLATLASGRQFHAHVIKRGLIGSYVSCNLVDMYSKSGCLMDAESAFSESTSHDLVSWNALICGYSLHGYVWKAIESFKQMIEEGERPDGVTFIGVLSACSHAGLLDEGMMYFDSMTHIYGITPTIEHQRCLIDILGKASKFYEVEQCINQMGLSSDALVWQTVLGACRTHGNVEFAEKVANKLCKLDPSMDSNYILMSNIYAVAGRWTDVTRTRQTMASRGVKKEPGCSWIEGYILEFDGQSTPKQECKQKILQGIAETGTH</sequence>
<feature type="region of interest" description="Disordered" evidence="3">
    <location>
        <begin position="16"/>
        <end position="46"/>
    </location>
</feature>
<dbReference type="Proteomes" id="UP000734854">
    <property type="component" value="Unassembled WGS sequence"/>
</dbReference>
<name>A0A8J5HMB0_ZINOF</name>
<gene>
    <name evidence="4" type="ORF">ZIOFF_009000</name>
</gene>
<organism evidence="4 5">
    <name type="scientific">Zingiber officinale</name>
    <name type="common">Ginger</name>
    <name type="synonym">Amomum zingiber</name>
    <dbReference type="NCBI Taxonomy" id="94328"/>
    <lineage>
        <taxon>Eukaryota</taxon>
        <taxon>Viridiplantae</taxon>
        <taxon>Streptophyta</taxon>
        <taxon>Embryophyta</taxon>
        <taxon>Tracheophyta</taxon>
        <taxon>Spermatophyta</taxon>
        <taxon>Magnoliopsida</taxon>
        <taxon>Liliopsida</taxon>
        <taxon>Zingiberales</taxon>
        <taxon>Zingiberaceae</taxon>
        <taxon>Zingiber</taxon>
    </lineage>
</organism>
<feature type="compositionally biased region" description="Low complexity" evidence="3">
    <location>
        <begin position="30"/>
        <end position="46"/>
    </location>
</feature>
<dbReference type="InterPro" id="IPR011990">
    <property type="entry name" value="TPR-like_helical_dom_sf"/>
</dbReference>
<dbReference type="InterPro" id="IPR002885">
    <property type="entry name" value="PPR_rpt"/>
</dbReference>
<feature type="repeat" description="PPR" evidence="2">
    <location>
        <begin position="120"/>
        <end position="154"/>
    </location>
</feature>
<proteinExistence type="predicted"/>
<dbReference type="FunFam" id="1.25.40.10:FF:000343">
    <property type="entry name" value="Pentatricopeptide repeat-containing protein At3g58590"/>
    <property type="match status" value="1"/>
</dbReference>
<dbReference type="Pfam" id="PF13041">
    <property type="entry name" value="PPR_2"/>
    <property type="match status" value="3"/>
</dbReference>
<dbReference type="InterPro" id="IPR046848">
    <property type="entry name" value="E_motif"/>
</dbReference>
<keyword evidence="5" id="KW-1185">Reference proteome</keyword>
<evidence type="ECO:0008006" key="6">
    <source>
        <dbReference type="Google" id="ProtNLM"/>
    </source>
</evidence>
<dbReference type="PROSITE" id="PS51375">
    <property type="entry name" value="PPR"/>
    <property type="match status" value="5"/>
</dbReference>
<dbReference type="FunFam" id="1.25.40.10:FF:000285">
    <property type="entry name" value="Pentatricopeptide repeat-containing protein, chloroplastic"/>
    <property type="match status" value="1"/>
</dbReference>
<dbReference type="FunFam" id="1.25.40.10:FF:000227">
    <property type="entry name" value="Pentatricopeptide repeat-containing protein At3g13880"/>
    <property type="match status" value="1"/>
</dbReference>
<comment type="caution">
    <text evidence="4">The sequence shown here is derived from an EMBL/GenBank/DDBJ whole genome shotgun (WGS) entry which is preliminary data.</text>
</comment>
<dbReference type="Gene3D" id="1.25.40.10">
    <property type="entry name" value="Tetratricopeptide repeat domain"/>
    <property type="match status" value="5"/>
</dbReference>